<dbReference type="InterPro" id="IPR010620">
    <property type="entry name" value="SBBP_repeat"/>
</dbReference>
<accession>N1W7R8</accession>
<dbReference type="SUPFAM" id="SSF101898">
    <property type="entry name" value="NHL repeat"/>
    <property type="match status" value="1"/>
</dbReference>
<dbReference type="EMBL" id="AOHC02000052">
    <property type="protein sequence ID" value="EMY76271.1"/>
    <property type="molecule type" value="Genomic_DNA"/>
</dbReference>
<dbReference type="NCBIfam" id="NF047494">
    <property type="entry name" value="Lepto_SBBP_lipo"/>
    <property type="match status" value="1"/>
</dbReference>
<evidence type="ECO:0000313" key="1">
    <source>
        <dbReference type="EMBL" id="EMY76271.1"/>
    </source>
</evidence>
<dbReference type="PANTHER" id="PTHR35580">
    <property type="entry name" value="CELL SURFACE GLYCOPROTEIN (S-LAYER PROTEIN)-LIKE PROTEIN"/>
    <property type="match status" value="1"/>
</dbReference>
<protein>
    <submittedName>
        <fullName evidence="1">Beta-propeller repeat protein</fullName>
    </submittedName>
</protein>
<sequence length="483" mass="51951">MYQEKNTMNRFYIFLFIFFPVCTPAKILNVAGPGANDFWIQFLLRGKFETIEPVFPETVREDTKSLELEWTLLIGAPNANTTGKNLAVDRNGFIYVAGDTNRGVYRAAEIGTRDLILGKYDSLKNTIWTKQVGVAGVRLQVADIAVDPDGNVYVTGQTNGNYANPLVGADDMFLIKFNSADGTEAWVRQIGVPGVRIGGGGFSILPEKISVDTFGNSYIVGNSTGPFGGPEAGANGFMIKFDTNGNQEWVTQLSIPRGQSFPKGVAFDRITGDIYMTGSGNANFETDTTPSIGNSDLFILRYDGNNGNKQFFAQLGSALRSSEGRSLSVDPSGNVFVGGNSNGDFGSGADGTSWLGTLVKYDSFGNQQWIRQFGPISGRRKQTAIEAIVTDADGNVFTTGHSNGNVPDGTGISIGTLDVFLTKHDSSGQNRWIRQVGTPGATISGSGIGRDRNGNLYGIGNTNHTVNGIPIRGLNEIFIVKYK</sequence>
<dbReference type="InterPro" id="IPR052918">
    <property type="entry name" value="Motility_Chemotaxis_Reg"/>
</dbReference>
<dbReference type="InterPro" id="IPR011042">
    <property type="entry name" value="6-blade_b-propeller_TolB-like"/>
</dbReference>
<dbReference type="PANTHER" id="PTHR35580:SF1">
    <property type="entry name" value="PHYTASE-LIKE DOMAIN-CONTAINING PROTEIN"/>
    <property type="match status" value="1"/>
</dbReference>
<evidence type="ECO:0000313" key="2">
    <source>
        <dbReference type="Proteomes" id="UP000012313"/>
    </source>
</evidence>
<keyword evidence="2" id="KW-1185">Reference proteome</keyword>
<proteinExistence type="predicted"/>
<organism evidence="1 2">
    <name type="scientific">Leptospira weilii serovar Ranarum str. ICFT</name>
    <dbReference type="NCBI Taxonomy" id="1218598"/>
    <lineage>
        <taxon>Bacteria</taxon>
        <taxon>Pseudomonadati</taxon>
        <taxon>Spirochaetota</taxon>
        <taxon>Spirochaetia</taxon>
        <taxon>Leptospirales</taxon>
        <taxon>Leptospiraceae</taxon>
        <taxon>Leptospira</taxon>
    </lineage>
</organism>
<dbReference type="STRING" id="1218598.LEP1GSC060_1601"/>
<name>N1W7R8_9LEPT</name>
<gene>
    <name evidence="1" type="ORF">LEP1GSC060_1601</name>
</gene>
<dbReference type="Proteomes" id="UP000012313">
    <property type="component" value="Unassembled WGS sequence"/>
</dbReference>
<dbReference type="AlphaFoldDB" id="N1W7R8"/>
<comment type="caution">
    <text evidence="1">The sequence shown here is derived from an EMBL/GenBank/DDBJ whole genome shotgun (WGS) entry which is preliminary data.</text>
</comment>
<dbReference type="Gene3D" id="2.120.10.30">
    <property type="entry name" value="TolB, C-terminal domain"/>
    <property type="match status" value="1"/>
</dbReference>
<reference evidence="1" key="1">
    <citation type="submission" date="2013-03" db="EMBL/GenBank/DDBJ databases">
        <authorList>
            <person name="Harkins D.M."/>
            <person name="Durkin A.S."/>
            <person name="Brinkac L.M."/>
            <person name="Haft D.H."/>
            <person name="Selengut J.D."/>
            <person name="Sanka R."/>
            <person name="DePew J."/>
            <person name="Purushe J."/>
            <person name="Hartskeerl R.A."/>
            <person name="Ahmed A."/>
            <person name="van der Linden H."/>
            <person name="Goris M.G.A."/>
            <person name="Vinetz J.M."/>
            <person name="Sutton G.G."/>
            <person name="Nierman W.C."/>
            <person name="Fouts D.E."/>
        </authorList>
    </citation>
    <scope>NUCLEOTIDE SEQUENCE [LARGE SCALE GENOMIC DNA]</scope>
    <source>
        <strain evidence="1">ICFT</strain>
    </source>
</reference>
<dbReference type="Pfam" id="PF06739">
    <property type="entry name" value="SBBP"/>
    <property type="match status" value="7"/>
</dbReference>